<organism evidence="1 2">
    <name type="scientific">Gymnopus androsaceus JB14</name>
    <dbReference type="NCBI Taxonomy" id="1447944"/>
    <lineage>
        <taxon>Eukaryota</taxon>
        <taxon>Fungi</taxon>
        <taxon>Dikarya</taxon>
        <taxon>Basidiomycota</taxon>
        <taxon>Agaricomycotina</taxon>
        <taxon>Agaricomycetes</taxon>
        <taxon>Agaricomycetidae</taxon>
        <taxon>Agaricales</taxon>
        <taxon>Marasmiineae</taxon>
        <taxon>Omphalotaceae</taxon>
        <taxon>Gymnopus</taxon>
    </lineage>
</organism>
<proteinExistence type="predicted"/>
<evidence type="ECO:0000313" key="1">
    <source>
        <dbReference type="EMBL" id="KAE9405065.1"/>
    </source>
</evidence>
<keyword evidence="2" id="KW-1185">Reference proteome</keyword>
<accession>A0A6A4I8N1</accession>
<sequence length="75" mass="8276">MTTIKEVKIIFRPEEECARDAEAMDLDLEDGVKDPPDEEARCTLLSLLAQLVAHLSLGSKKFEPEVSPTASNLYG</sequence>
<name>A0A6A4I8N1_9AGAR</name>
<reference evidence="1" key="1">
    <citation type="journal article" date="2019" name="Environ. Microbiol.">
        <title>Fungal ecological strategies reflected in gene transcription - a case study of two litter decomposers.</title>
        <authorList>
            <person name="Barbi F."/>
            <person name="Kohler A."/>
            <person name="Barry K."/>
            <person name="Baskaran P."/>
            <person name="Daum C."/>
            <person name="Fauchery L."/>
            <person name="Ihrmark K."/>
            <person name="Kuo A."/>
            <person name="LaButti K."/>
            <person name="Lipzen A."/>
            <person name="Morin E."/>
            <person name="Grigoriev I.V."/>
            <person name="Henrissat B."/>
            <person name="Lindahl B."/>
            <person name="Martin F."/>
        </authorList>
    </citation>
    <scope>NUCLEOTIDE SEQUENCE</scope>
    <source>
        <strain evidence="1">JB14</strain>
    </source>
</reference>
<dbReference type="EMBL" id="ML769412">
    <property type="protein sequence ID" value="KAE9405065.1"/>
    <property type="molecule type" value="Genomic_DNA"/>
</dbReference>
<evidence type="ECO:0000313" key="2">
    <source>
        <dbReference type="Proteomes" id="UP000799118"/>
    </source>
</evidence>
<dbReference type="Proteomes" id="UP000799118">
    <property type="component" value="Unassembled WGS sequence"/>
</dbReference>
<protein>
    <submittedName>
        <fullName evidence="1">Uncharacterized protein</fullName>
    </submittedName>
</protein>
<dbReference type="AlphaFoldDB" id="A0A6A4I8N1"/>
<gene>
    <name evidence="1" type="ORF">BT96DRAFT_988893</name>
</gene>